<protein>
    <submittedName>
        <fullName evidence="2">G9726 protein</fullName>
    </submittedName>
</protein>
<dbReference type="PANTHER" id="PTHR40375">
    <property type="entry name" value="SPORULATION-SPECIFIC PROTEIN 22"/>
    <property type="match status" value="1"/>
</dbReference>
<feature type="compositionally biased region" description="Basic and acidic residues" evidence="1">
    <location>
        <begin position="531"/>
        <end position="543"/>
    </location>
</feature>
<feature type="region of interest" description="Disordered" evidence="1">
    <location>
        <begin position="380"/>
        <end position="400"/>
    </location>
</feature>
<reference evidence="2 3" key="1">
    <citation type="submission" date="2024-06" db="EMBL/GenBank/DDBJ databases">
        <authorList>
            <person name="Kraege A."/>
            <person name="Thomma B."/>
        </authorList>
    </citation>
    <scope>NUCLEOTIDE SEQUENCE [LARGE SCALE GENOMIC DNA]</scope>
</reference>
<feature type="region of interest" description="Disordered" evidence="1">
    <location>
        <begin position="329"/>
        <end position="363"/>
    </location>
</feature>
<feature type="compositionally biased region" description="Polar residues" evidence="1">
    <location>
        <begin position="344"/>
        <end position="354"/>
    </location>
</feature>
<accession>A0ABP1G3Z9</accession>
<proteinExistence type="predicted"/>
<dbReference type="PANTHER" id="PTHR40375:SF2">
    <property type="entry name" value="SPORULATION-SPECIFIC PROTEIN 22"/>
    <property type="match status" value="1"/>
</dbReference>
<dbReference type="EMBL" id="CAXHTA020000016">
    <property type="protein sequence ID" value="CAL5226857.1"/>
    <property type="molecule type" value="Genomic_DNA"/>
</dbReference>
<evidence type="ECO:0000313" key="2">
    <source>
        <dbReference type="EMBL" id="CAL5226857.1"/>
    </source>
</evidence>
<gene>
    <name evidence="2" type="primary">g9726</name>
    <name evidence="2" type="ORF">VP750_LOCUS8763</name>
</gene>
<feature type="region of interest" description="Disordered" evidence="1">
    <location>
        <begin position="436"/>
        <end position="543"/>
    </location>
</feature>
<sequence length="543" mass="58709">MLWESNPEPVSPAKKSKNSGRSLSNSGEFVEYITEDALSPDRTSTKLAIHHQAGAALAKAGNYQAAEAAFSRAHTQAVRLMAGRQSRNATQEEQSGAVTACLGVMLDRLSNALKLRQKALAADLLSQARLLAKQARLPCQQRFRMCRQVIQACLDKGRQCLKAKDQNALLLLEHAHQLISEDLELDKDGADFEEFQEENTSIHTQASNPLVLRLLPEAYLLDDQPLPALMYVHSARKLRDPPDDSPEYCLIAIKALILLQESEQAEAELLALVAHKDASADLCLAALTAVIKAPGWPAPEQAAKIAIGRYPGNTELAQNVAEVTLNALSKRSTGRAQKDPEDPTSAQHESSSGQPAEDGQEQSMDGLVRTLSGRFIRAKLEEPDSEPLQHEDGPEAEGTLQMLPAPVPSEVGHSHPDPEAHEIALLASWGVTIDAPASPESSSETSGHGACVRSPGGSMFQLPKMEGTVIYGTGFEPEKCSGSESKAGSEVTELPGTGAPQKKRRFQDSIESVLLQEQQKRRRPGSPSTTEDAKEPIAKQHRV</sequence>
<evidence type="ECO:0000256" key="1">
    <source>
        <dbReference type="SAM" id="MobiDB-lite"/>
    </source>
</evidence>
<dbReference type="InterPro" id="IPR039057">
    <property type="entry name" value="Spo22/ZIP4"/>
</dbReference>
<keyword evidence="3" id="KW-1185">Reference proteome</keyword>
<feature type="compositionally biased region" description="Basic and acidic residues" evidence="1">
    <location>
        <begin position="380"/>
        <end position="393"/>
    </location>
</feature>
<evidence type="ECO:0000313" key="3">
    <source>
        <dbReference type="Proteomes" id="UP001497392"/>
    </source>
</evidence>
<organism evidence="2 3">
    <name type="scientific">Coccomyxa viridis</name>
    <dbReference type="NCBI Taxonomy" id="1274662"/>
    <lineage>
        <taxon>Eukaryota</taxon>
        <taxon>Viridiplantae</taxon>
        <taxon>Chlorophyta</taxon>
        <taxon>core chlorophytes</taxon>
        <taxon>Trebouxiophyceae</taxon>
        <taxon>Trebouxiophyceae incertae sedis</taxon>
        <taxon>Coccomyxaceae</taxon>
        <taxon>Coccomyxa</taxon>
    </lineage>
</organism>
<comment type="caution">
    <text evidence="2">The sequence shown here is derived from an EMBL/GenBank/DDBJ whole genome shotgun (WGS) entry which is preliminary data.</text>
</comment>
<feature type="region of interest" description="Disordered" evidence="1">
    <location>
        <begin position="1"/>
        <end position="24"/>
    </location>
</feature>
<name>A0ABP1G3Z9_9CHLO</name>
<dbReference type="Proteomes" id="UP001497392">
    <property type="component" value="Unassembled WGS sequence"/>
</dbReference>